<keyword evidence="3" id="KW-1185">Reference proteome</keyword>
<name>A0ABY6HM81_9ARCH</name>
<dbReference type="EMBL" id="CP104013">
    <property type="protein sequence ID" value="UYP43992.1"/>
    <property type="molecule type" value="Genomic_DNA"/>
</dbReference>
<evidence type="ECO:0000313" key="2">
    <source>
        <dbReference type="EMBL" id="UYP43992.1"/>
    </source>
</evidence>
<dbReference type="CDD" id="cd04301">
    <property type="entry name" value="NAT_SF"/>
    <property type="match status" value="1"/>
</dbReference>
<dbReference type="InterPro" id="IPR000182">
    <property type="entry name" value="GNAT_dom"/>
</dbReference>
<accession>A0ABY6HM81</accession>
<dbReference type="Pfam" id="PF00583">
    <property type="entry name" value="Acetyltransf_1"/>
    <property type="match status" value="1"/>
</dbReference>
<reference evidence="2" key="1">
    <citation type="submission" date="2022-09" db="EMBL/GenBank/DDBJ databases">
        <title>Actin cytoskeleton and complex cell architecture in an #Asgard archaeon.</title>
        <authorList>
            <person name="Ponce Toledo R.I."/>
            <person name="Schleper C."/>
            <person name="Rodrigues Oliveira T."/>
            <person name="Wollweber F."/>
            <person name="Xu J."/>
            <person name="Rittmann S."/>
            <person name="Klingl A."/>
            <person name="Pilhofer M."/>
        </authorList>
    </citation>
    <scope>NUCLEOTIDE SEQUENCE</scope>
    <source>
        <strain evidence="2">B-35</strain>
    </source>
</reference>
<sequence length="160" mass="18523">MIRAINSNDELKLLVPIIQKANLTVASEFNLTIQNAPTNPAFITEFYFFEGMEQKKHQYFGYFVDQKIVGCLAIRLISEKSYGIDRLAVLPEFRHQGFGEMLIQHVENHIKSLGGKKILIGIIFENKLLLNWYLKLRFILTGTKKFDHLPFTVGFMEKNI</sequence>
<protein>
    <recommendedName>
        <fullName evidence="1">N-acetyltransferase domain-containing protein</fullName>
    </recommendedName>
</protein>
<gene>
    <name evidence="2" type="ORF">NEF87_000277</name>
</gene>
<dbReference type="Gene3D" id="3.40.630.30">
    <property type="match status" value="1"/>
</dbReference>
<proteinExistence type="predicted"/>
<dbReference type="PROSITE" id="PS51186">
    <property type="entry name" value="GNAT"/>
    <property type="match status" value="1"/>
</dbReference>
<dbReference type="Proteomes" id="UP001208689">
    <property type="component" value="Chromosome"/>
</dbReference>
<feature type="domain" description="N-acetyltransferase" evidence="1">
    <location>
        <begin position="1"/>
        <end position="160"/>
    </location>
</feature>
<dbReference type="InterPro" id="IPR016181">
    <property type="entry name" value="Acyl_CoA_acyltransferase"/>
</dbReference>
<evidence type="ECO:0000259" key="1">
    <source>
        <dbReference type="PROSITE" id="PS51186"/>
    </source>
</evidence>
<dbReference type="SUPFAM" id="SSF55729">
    <property type="entry name" value="Acyl-CoA N-acyltransferases (Nat)"/>
    <property type="match status" value="1"/>
</dbReference>
<organism evidence="2 3">
    <name type="scientific">Candidatus Lokiarchaeum ossiferum</name>
    <dbReference type="NCBI Taxonomy" id="2951803"/>
    <lineage>
        <taxon>Archaea</taxon>
        <taxon>Promethearchaeati</taxon>
        <taxon>Promethearchaeota</taxon>
        <taxon>Promethearchaeia</taxon>
        <taxon>Promethearchaeales</taxon>
        <taxon>Promethearchaeaceae</taxon>
        <taxon>Candidatus Lokiarchaeum</taxon>
    </lineage>
</organism>
<evidence type="ECO:0000313" key="3">
    <source>
        <dbReference type="Proteomes" id="UP001208689"/>
    </source>
</evidence>